<dbReference type="RefSeq" id="WP_225551760.1">
    <property type="nucleotide sequence ID" value="NZ_JADEYP010000005.1"/>
</dbReference>
<evidence type="ECO:0000313" key="1">
    <source>
        <dbReference type="EMBL" id="MCA5004423.1"/>
    </source>
</evidence>
<name>A0ABS7Z2P2_9SPHI</name>
<dbReference type="InterPro" id="IPR025234">
    <property type="entry name" value="YjzH-like"/>
</dbReference>
<dbReference type="Proteomes" id="UP001165302">
    <property type="component" value="Unassembled WGS sequence"/>
</dbReference>
<proteinExistence type="predicted"/>
<comment type="caution">
    <text evidence="1">The sequence shown here is derived from an EMBL/GenBank/DDBJ whole genome shotgun (WGS) entry which is preliminary data.</text>
</comment>
<gene>
    <name evidence="1" type="ORF">IPZ78_04520</name>
</gene>
<evidence type="ECO:0000313" key="2">
    <source>
        <dbReference type="Proteomes" id="UP001165302"/>
    </source>
</evidence>
<dbReference type="Pfam" id="PF13783">
    <property type="entry name" value="DUF4177"/>
    <property type="match status" value="1"/>
</dbReference>
<sequence length="64" mass="7574">MKRFEYKTIKIAPNSMWTTEIKVEDIEETLNDLGRQGWELVSVQDLSMSGTSFSYMYTFKRQTL</sequence>
<reference evidence="1" key="1">
    <citation type="submission" date="2020-10" db="EMBL/GenBank/DDBJ databases">
        <authorList>
            <person name="Lu T."/>
            <person name="Wang Q."/>
            <person name="Han X."/>
        </authorList>
    </citation>
    <scope>NUCLEOTIDE SEQUENCE</scope>
    <source>
        <strain evidence="1">WQ 366</strain>
    </source>
</reference>
<protein>
    <submittedName>
        <fullName evidence="1">DUF4177 domain-containing protein</fullName>
    </submittedName>
</protein>
<keyword evidence="2" id="KW-1185">Reference proteome</keyword>
<dbReference type="EMBL" id="JADEYP010000005">
    <property type="protein sequence ID" value="MCA5004423.1"/>
    <property type="molecule type" value="Genomic_DNA"/>
</dbReference>
<accession>A0ABS7Z2P2</accession>
<organism evidence="1 2">
    <name type="scientific">Sphingobacterium bovistauri</name>
    <dbReference type="NCBI Taxonomy" id="2781959"/>
    <lineage>
        <taxon>Bacteria</taxon>
        <taxon>Pseudomonadati</taxon>
        <taxon>Bacteroidota</taxon>
        <taxon>Sphingobacteriia</taxon>
        <taxon>Sphingobacteriales</taxon>
        <taxon>Sphingobacteriaceae</taxon>
        <taxon>Sphingobacterium</taxon>
    </lineage>
</organism>